<keyword evidence="2" id="KW-1185">Reference proteome</keyword>
<protein>
    <submittedName>
        <fullName evidence="1">Phenylacetic acid catabolic</fullName>
    </submittedName>
</protein>
<comment type="caution">
    <text evidence="1">The sequence shown here is derived from an EMBL/GenBank/DDBJ whole genome shotgun (WGS) entry which is preliminary data.</text>
</comment>
<evidence type="ECO:0000313" key="1">
    <source>
        <dbReference type="EMBL" id="RLQ88786.1"/>
    </source>
</evidence>
<dbReference type="Proteomes" id="UP000281094">
    <property type="component" value="Unassembled WGS sequence"/>
</dbReference>
<dbReference type="EMBL" id="RCWN01000001">
    <property type="protein sequence ID" value="RLQ88786.1"/>
    <property type="molecule type" value="Genomic_DNA"/>
</dbReference>
<dbReference type="SUPFAM" id="SSF47240">
    <property type="entry name" value="Ferritin-like"/>
    <property type="match status" value="1"/>
</dbReference>
<accession>A0A3L7JDN5</accession>
<dbReference type="PANTHER" id="PTHR30458">
    <property type="entry name" value="PHENYLACETIC ACID DEGRADATION PROTEIN PAA"/>
    <property type="match status" value="1"/>
</dbReference>
<dbReference type="PANTHER" id="PTHR30458:SF0">
    <property type="entry name" value="1,2-PHENYLACETYL-COA EPOXIDASE, SUBUNIT C"/>
    <property type="match status" value="1"/>
</dbReference>
<dbReference type="Gene3D" id="1.20.1260.10">
    <property type="match status" value="1"/>
</dbReference>
<dbReference type="GO" id="GO:0010124">
    <property type="term" value="P:phenylacetate catabolic process"/>
    <property type="evidence" value="ECO:0007669"/>
    <property type="project" value="InterPro"/>
</dbReference>
<dbReference type="GO" id="GO:0005829">
    <property type="term" value="C:cytosol"/>
    <property type="evidence" value="ECO:0007669"/>
    <property type="project" value="TreeGrafter"/>
</dbReference>
<reference evidence="1 2" key="1">
    <citation type="submission" date="2018-10" db="EMBL/GenBank/DDBJ databases">
        <title>Notoacmeibacter sp. M2BS9Y-3-1, whole genome shotgun sequence.</title>
        <authorList>
            <person name="Tuo L."/>
        </authorList>
    </citation>
    <scope>NUCLEOTIDE SEQUENCE [LARGE SCALE GENOMIC DNA]</scope>
    <source>
        <strain evidence="1 2">M2BS9Y-3-1</strain>
    </source>
</reference>
<dbReference type="Pfam" id="PF05138">
    <property type="entry name" value="PaaA_PaaC"/>
    <property type="match status" value="1"/>
</dbReference>
<dbReference type="InterPro" id="IPR052703">
    <property type="entry name" value="Aromatic_CoA_ox/epox"/>
</dbReference>
<evidence type="ECO:0000313" key="2">
    <source>
        <dbReference type="Proteomes" id="UP000281094"/>
    </source>
</evidence>
<proteinExistence type="predicted"/>
<dbReference type="AlphaFoldDB" id="A0A3L7JDN5"/>
<sequence>MTGKAEIEHYLSQGGVLTAPDNVPARYRGELLRLMSSFVDSELAGSAGFADSINHAPGIKERIAASRIVLEKTDHAERVLDLMSDFGTDKTRYNQAHDWSARIERDATLAARRHGPDMRLSVFHFPLNGWVDAVVFNVLMGLATDVQLEEMNHISYRPLADVIRQIKPREKRHTELGLEGLERIVASPDGKSGAERSIAYWQPKVADTFGESGSDRFDRLNAIGLRSRPNAVLREQWSDLLNEKLQRLDLSRAAEISTVPHYGQE</sequence>
<name>A0A3L7JDN5_9HYPH</name>
<organism evidence="1 2">
    <name type="scientific">Notoacmeibacter ruber</name>
    <dbReference type="NCBI Taxonomy" id="2670375"/>
    <lineage>
        <taxon>Bacteria</taxon>
        <taxon>Pseudomonadati</taxon>
        <taxon>Pseudomonadota</taxon>
        <taxon>Alphaproteobacteria</taxon>
        <taxon>Hyphomicrobiales</taxon>
        <taxon>Notoacmeibacteraceae</taxon>
        <taxon>Notoacmeibacter</taxon>
    </lineage>
</organism>
<gene>
    <name evidence="1" type="ORF">D8780_11745</name>
</gene>
<dbReference type="InterPro" id="IPR007814">
    <property type="entry name" value="PaaA_PaaC"/>
</dbReference>
<dbReference type="RefSeq" id="WP_121645753.1">
    <property type="nucleotide sequence ID" value="NZ_RCWN01000001.1"/>
</dbReference>
<dbReference type="InterPro" id="IPR009078">
    <property type="entry name" value="Ferritin-like_SF"/>
</dbReference>
<dbReference type="InterPro" id="IPR012347">
    <property type="entry name" value="Ferritin-like"/>
</dbReference>